<comment type="caution">
    <text evidence="1">The sequence shown here is derived from an EMBL/GenBank/DDBJ whole genome shotgun (WGS) entry which is preliminary data.</text>
</comment>
<protein>
    <submittedName>
        <fullName evidence="1">Uncharacterized protein</fullName>
    </submittedName>
</protein>
<dbReference type="EMBL" id="JAEUBF010000504">
    <property type="protein sequence ID" value="KAH3678118.1"/>
    <property type="molecule type" value="Genomic_DNA"/>
</dbReference>
<dbReference type="AlphaFoldDB" id="A0A9P8PTH0"/>
<keyword evidence="2" id="KW-1185">Reference proteome</keyword>
<name>A0A9P8PTH0_9ASCO</name>
<organism evidence="1 2">
    <name type="scientific">Wickerhamomyces mucosus</name>
    <dbReference type="NCBI Taxonomy" id="1378264"/>
    <lineage>
        <taxon>Eukaryota</taxon>
        <taxon>Fungi</taxon>
        <taxon>Dikarya</taxon>
        <taxon>Ascomycota</taxon>
        <taxon>Saccharomycotina</taxon>
        <taxon>Saccharomycetes</taxon>
        <taxon>Phaffomycetales</taxon>
        <taxon>Wickerhamomycetaceae</taxon>
        <taxon>Wickerhamomyces</taxon>
    </lineage>
</organism>
<dbReference type="Proteomes" id="UP000769528">
    <property type="component" value="Unassembled WGS sequence"/>
</dbReference>
<evidence type="ECO:0000313" key="1">
    <source>
        <dbReference type="EMBL" id="KAH3678118.1"/>
    </source>
</evidence>
<gene>
    <name evidence="1" type="ORF">WICMUC_001682</name>
</gene>
<evidence type="ECO:0000313" key="2">
    <source>
        <dbReference type="Proteomes" id="UP000769528"/>
    </source>
</evidence>
<proteinExistence type="predicted"/>
<accession>A0A9P8PTH0</accession>
<sequence length="237" mass="28398">MLNGVNNRRTLVTNLLSDRIMLDFQNFLRYTNDNYFYKSIDNFNFRNYNGQINQRNELDVYMGYTEVDAIGGSQRSRLMATPQRVEWMFKKMVSGVLETKDFTSMYLITVKLLEKKVCIYLGSFSSLEKSKTSFQNYVKDQLNLQWSSINFVQTIEKMSSINFLAFNKNLFREYTLWYILEDIIIKNRELKTRFKVINQFFFPQTFDFTCLRSKDLHFCFLKNSKAIGFHQSRIQFF</sequence>
<reference evidence="1" key="2">
    <citation type="submission" date="2021-01" db="EMBL/GenBank/DDBJ databases">
        <authorList>
            <person name="Schikora-Tamarit M.A."/>
        </authorList>
    </citation>
    <scope>NUCLEOTIDE SEQUENCE</scope>
    <source>
        <strain evidence="1">CBS6341</strain>
    </source>
</reference>
<reference evidence="1" key="1">
    <citation type="journal article" date="2021" name="Open Biol.">
        <title>Shared evolutionary footprints suggest mitochondrial oxidative damage underlies multiple complex I losses in fungi.</title>
        <authorList>
            <person name="Schikora-Tamarit M.A."/>
            <person name="Marcet-Houben M."/>
            <person name="Nosek J."/>
            <person name="Gabaldon T."/>
        </authorList>
    </citation>
    <scope>NUCLEOTIDE SEQUENCE</scope>
    <source>
        <strain evidence="1">CBS6341</strain>
    </source>
</reference>